<comment type="caution">
    <text evidence="1">The sequence shown here is derived from an EMBL/GenBank/DDBJ whole genome shotgun (WGS) entry which is preliminary data.</text>
</comment>
<name>A0A8H6ZMQ7_PLEOS</name>
<evidence type="ECO:0000313" key="2">
    <source>
        <dbReference type="Proteomes" id="UP000623687"/>
    </source>
</evidence>
<dbReference type="VEuPathDB" id="FungiDB:PC9H_010400"/>
<dbReference type="EMBL" id="JACETU010000008">
    <property type="protein sequence ID" value="KAF7422244.1"/>
    <property type="molecule type" value="Genomic_DNA"/>
</dbReference>
<protein>
    <submittedName>
        <fullName evidence="1">Uncharacterized protein</fullName>
    </submittedName>
</protein>
<reference evidence="1" key="1">
    <citation type="submission" date="2019-07" db="EMBL/GenBank/DDBJ databases">
        <authorList>
            <person name="Palmer J.M."/>
        </authorList>
    </citation>
    <scope>NUCLEOTIDE SEQUENCE</scope>
    <source>
        <strain evidence="1">PC9</strain>
    </source>
</reference>
<proteinExistence type="predicted"/>
<sequence>MDISSQVKVPVDRTTIRNWLDTRDGIYFSLTVDEILEHGDPSAYEIVLKRKLEKAPKAICDTILGPDRNRVLANIADLRAKKGLNLEDLTLQLFVDSYRH</sequence>
<gene>
    <name evidence="1" type="ORF">PC9H_010400</name>
</gene>
<dbReference type="RefSeq" id="XP_036627276.1">
    <property type="nucleotide sequence ID" value="XM_036779893.1"/>
</dbReference>
<dbReference type="Proteomes" id="UP000623687">
    <property type="component" value="Unassembled WGS sequence"/>
</dbReference>
<dbReference type="AlphaFoldDB" id="A0A8H6ZMQ7"/>
<accession>A0A8H6ZMQ7</accession>
<organism evidence="1 2">
    <name type="scientific">Pleurotus ostreatus</name>
    <name type="common">Oyster mushroom</name>
    <name type="synonym">White-rot fungus</name>
    <dbReference type="NCBI Taxonomy" id="5322"/>
    <lineage>
        <taxon>Eukaryota</taxon>
        <taxon>Fungi</taxon>
        <taxon>Dikarya</taxon>
        <taxon>Basidiomycota</taxon>
        <taxon>Agaricomycotina</taxon>
        <taxon>Agaricomycetes</taxon>
        <taxon>Agaricomycetidae</taxon>
        <taxon>Agaricales</taxon>
        <taxon>Pleurotineae</taxon>
        <taxon>Pleurotaceae</taxon>
        <taxon>Pleurotus</taxon>
    </lineage>
</organism>
<dbReference type="GeneID" id="59380218"/>
<evidence type="ECO:0000313" key="1">
    <source>
        <dbReference type="EMBL" id="KAF7422244.1"/>
    </source>
</evidence>
<keyword evidence="2" id="KW-1185">Reference proteome</keyword>